<gene>
    <name evidence="1" type="ORF">V6N11_012808</name>
</gene>
<sequence length="243" mass="26940">MKATGRSAMILECSRVPFAGAISSDSDDQTEGLIAPMKDGSLESSVSLHDTVKVTKTFYPLSVALPLVAKASTVVDVIASTAAKFTLHDIFRKVGITEPIRNYFIGNRNSNAVLNLVEHDKPSYRPKYLGNSQLTVTNVELSEHWTCNMNLKYGVPIGMQDRNGNLVLRGEPNWYMTVNLTLTQNVENYEPIRDLFDPGGNSFANKQKGGVDFADEMQSSVLKHMPRVTYDEVFIGCYLDTSY</sequence>
<dbReference type="EMBL" id="JBBPBN010000403">
    <property type="protein sequence ID" value="KAK8487305.1"/>
    <property type="molecule type" value="Genomic_DNA"/>
</dbReference>
<proteinExistence type="predicted"/>
<dbReference type="Proteomes" id="UP001396334">
    <property type="component" value="Unassembled WGS sequence"/>
</dbReference>
<keyword evidence="2" id="KW-1185">Reference proteome</keyword>
<evidence type="ECO:0000313" key="2">
    <source>
        <dbReference type="Proteomes" id="UP001396334"/>
    </source>
</evidence>
<reference evidence="1 2" key="1">
    <citation type="journal article" date="2024" name="G3 (Bethesda)">
        <title>Genome assembly of Hibiscus sabdariffa L. provides insights into metabolisms of medicinal natural products.</title>
        <authorList>
            <person name="Kim T."/>
        </authorList>
    </citation>
    <scope>NUCLEOTIDE SEQUENCE [LARGE SCALE GENOMIC DNA]</scope>
    <source>
        <strain evidence="1">TK-2024</strain>
        <tissue evidence="1">Old leaves</tissue>
    </source>
</reference>
<accession>A0ABR2A3U2</accession>
<comment type="caution">
    <text evidence="1">The sequence shown here is derived from an EMBL/GenBank/DDBJ whole genome shotgun (WGS) entry which is preliminary data.</text>
</comment>
<evidence type="ECO:0000313" key="1">
    <source>
        <dbReference type="EMBL" id="KAK8487305.1"/>
    </source>
</evidence>
<organism evidence="1 2">
    <name type="scientific">Hibiscus sabdariffa</name>
    <name type="common">roselle</name>
    <dbReference type="NCBI Taxonomy" id="183260"/>
    <lineage>
        <taxon>Eukaryota</taxon>
        <taxon>Viridiplantae</taxon>
        <taxon>Streptophyta</taxon>
        <taxon>Embryophyta</taxon>
        <taxon>Tracheophyta</taxon>
        <taxon>Spermatophyta</taxon>
        <taxon>Magnoliopsida</taxon>
        <taxon>eudicotyledons</taxon>
        <taxon>Gunneridae</taxon>
        <taxon>Pentapetalae</taxon>
        <taxon>rosids</taxon>
        <taxon>malvids</taxon>
        <taxon>Malvales</taxon>
        <taxon>Malvaceae</taxon>
        <taxon>Malvoideae</taxon>
        <taxon>Hibiscus</taxon>
    </lineage>
</organism>
<name>A0ABR2A3U2_9ROSI</name>
<protein>
    <submittedName>
        <fullName evidence="1">Uncharacterized protein</fullName>
    </submittedName>
</protein>